<dbReference type="InterPro" id="IPR005758">
    <property type="entry name" value="UDP-N-AcMur_Ala_ligase_MurC"/>
</dbReference>
<dbReference type="Proteomes" id="UP001589832">
    <property type="component" value="Unassembled WGS sequence"/>
</dbReference>
<keyword evidence="4 14" id="KW-0963">Cytoplasm</keyword>
<dbReference type="InterPro" id="IPR004101">
    <property type="entry name" value="Mur_ligase_C"/>
</dbReference>
<keyword evidence="15" id="KW-0812">Transmembrane</keyword>
<evidence type="ECO:0000256" key="4">
    <source>
        <dbReference type="ARBA" id="ARBA00022490"/>
    </source>
</evidence>
<sequence>MSKGNRIHIGNNEKTLPSGKGLGWVTHVYFIGIGGIGMSALARYFLANGKQVAGYDKTATDITASLQELGVDIHFKDAITEIDSDFLNADTTLVVYTPAIPKQHLELNYFIDHNFKVLKRSAVLGEVTRQTYCLAVAGTHGKTTTTSILGHLLNSCDVPVTAFLGGISENYNSNLIINGTEVTVVEADEFDRSFLTLSPDLACITSMDADHLDIYGDASGLIKSFKDFSECVKPNGKLFVRNGLPLEGITYGVEDDSDYSAQNVRIENGSYVFDVQTSNGLYKDFKFNLPGRHNLSNAMIALAMAVTYGCPHDQLAKGLASYKGVKRRFTYQIKTNDFVYIDDYAHHPEEINAVHQAVREMYPNKKVLAVFQPHLFSRTKDFVDGFAESLSKFDEVLLLEIYPARELPIEGVTSKWLLDKIQNPNKKLISKSQLIDEIKMAQAQVVLTIGAGDIGEEVKHIKEAFSIAN</sequence>
<dbReference type="PANTHER" id="PTHR43445">
    <property type="entry name" value="UDP-N-ACETYLMURAMATE--L-ALANINE LIGASE-RELATED"/>
    <property type="match status" value="1"/>
</dbReference>
<evidence type="ECO:0000256" key="2">
    <source>
        <dbReference type="ARBA" id="ARBA00004752"/>
    </source>
</evidence>
<keyword evidence="8 14" id="KW-0067">ATP-binding</keyword>
<feature type="domain" description="Mur ligase N-terminal catalytic" evidence="16">
    <location>
        <begin position="27"/>
        <end position="132"/>
    </location>
</feature>
<dbReference type="SUPFAM" id="SSF51984">
    <property type="entry name" value="MurCD N-terminal domain"/>
    <property type="match status" value="1"/>
</dbReference>
<dbReference type="InterPro" id="IPR036615">
    <property type="entry name" value="Mur_ligase_C_dom_sf"/>
</dbReference>
<evidence type="ECO:0000259" key="18">
    <source>
        <dbReference type="Pfam" id="PF08245"/>
    </source>
</evidence>
<dbReference type="EC" id="6.3.2.8" evidence="3 14"/>
<keyword evidence="11 14" id="KW-0131">Cell cycle</keyword>
<keyword evidence="7 14" id="KW-0547">Nucleotide-binding</keyword>
<dbReference type="RefSeq" id="WP_386061108.1">
    <property type="nucleotide sequence ID" value="NZ_JBHLTQ010000002.1"/>
</dbReference>
<keyword evidence="9 14" id="KW-0133">Cell shape</keyword>
<comment type="function">
    <text evidence="14">Cell wall formation.</text>
</comment>
<dbReference type="InterPro" id="IPR036565">
    <property type="entry name" value="Mur-like_cat_sf"/>
</dbReference>
<comment type="caution">
    <text evidence="19">The sequence shown here is derived from an EMBL/GenBank/DDBJ whole genome shotgun (WGS) entry which is preliminary data.</text>
</comment>
<evidence type="ECO:0000256" key="8">
    <source>
        <dbReference type="ARBA" id="ARBA00022840"/>
    </source>
</evidence>
<dbReference type="HAMAP" id="MF_00046">
    <property type="entry name" value="MurC"/>
    <property type="match status" value="1"/>
</dbReference>
<protein>
    <recommendedName>
        <fullName evidence="3 14">UDP-N-acetylmuramate--L-alanine ligase</fullName>
        <ecNumber evidence="3 14">6.3.2.8</ecNumber>
    </recommendedName>
    <alternativeName>
        <fullName evidence="14">UDP-N-acetylmuramoyl-L-alanine synthetase</fullName>
    </alternativeName>
</protein>
<dbReference type="Gene3D" id="3.40.50.720">
    <property type="entry name" value="NAD(P)-binding Rossmann-like Domain"/>
    <property type="match status" value="1"/>
</dbReference>
<evidence type="ECO:0000256" key="14">
    <source>
        <dbReference type="HAMAP-Rule" id="MF_00046"/>
    </source>
</evidence>
<keyword evidence="12 14" id="KW-0961">Cell wall biogenesis/degradation</keyword>
<keyword evidence="15" id="KW-1133">Transmembrane helix</keyword>
<dbReference type="Pfam" id="PF08245">
    <property type="entry name" value="Mur_ligase_M"/>
    <property type="match status" value="1"/>
</dbReference>
<dbReference type="NCBIfam" id="TIGR01082">
    <property type="entry name" value="murC"/>
    <property type="match status" value="1"/>
</dbReference>
<dbReference type="Gene3D" id="3.90.190.20">
    <property type="entry name" value="Mur ligase, C-terminal domain"/>
    <property type="match status" value="1"/>
</dbReference>
<dbReference type="Pfam" id="PF02875">
    <property type="entry name" value="Mur_ligase_C"/>
    <property type="match status" value="1"/>
</dbReference>
<evidence type="ECO:0000256" key="5">
    <source>
        <dbReference type="ARBA" id="ARBA00022598"/>
    </source>
</evidence>
<dbReference type="SUPFAM" id="SSF53244">
    <property type="entry name" value="MurD-like peptide ligases, peptide-binding domain"/>
    <property type="match status" value="1"/>
</dbReference>
<dbReference type="GO" id="GO:0008763">
    <property type="term" value="F:UDP-N-acetylmuramate-L-alanine ligase activity"/>
    <property type="evidence" value="ECO:0007669"/>
    <property type="project" value="UniProtKB-EC"/>
</dbReference>
<evidence type="ECO:0000256" key="12">
    <source>
        <dbReference type="ARBA" id="ARBA00023316"/>
    </source>
</evidence>
<evidence type="ECO:0000313" key="19">
    <source>
        <dbReference type="EMBL" id="MFC0604091.1"/>
    </source>
</evidence>
<gene>
    <name evidence="14 19" type="primary">murC</name>
    <name evidence="19" type="ORF">ACFFGA_05970</name>
</gene>
<reference evidence="19 20" key="1">
    <citation type="submission" date="2024-09" db="EMBL/GenBank/DDBJ databases">
        <authorList>
            <person name="Sun Q."/>
            <person name="Mori K."/>
        </authorList>
    </citation>
    <scope>NUCLEOTIDE SEQUENCE [LARGE SCALE GENOMIC DNA]</scope>
    <source>
        <strain evidence="19 20">NCAIM B.02481</strain>
    </source>
</reference>
<name>A0ABV6Q9K5_9FLAO</name>
<comment type="subcellular location">
    <subcellularLocation>
        <location evidence="1 14">Cytoplasm</location>
    </subcellularLocation>
</comment>
<organism evidence="19 20">
    <name type="scientific">Winogradskyella pulchriflava</name>
    <dbReference type="NCBI Taxonomy" id="1110688"/>
    <lineage>
        <taxon>Bacteria</taxon>
        <taxon>Pseudomonadati</taxon>
        <taxon>Bacteroidota</taxon>
        <taxon>Flavobacteriia</taxon>
        <taxon>Flavobacteriales</taxon>
        <taxon>Flavobacteriaceae</taxon>
        <taxon>Winogradskyella</taxon>
    </lineage>
</organism>
<feature type="binding site" evidence="14">
    <location>
        <begin position="138"/>
        <end position="144"/>
    </location>
    <ligand>
        <name>ATP</name>
        <dbReference type="ChEBI" id="CHEBI:30616"/>
    </ligand>
</feature>
<comment type="similarity">
    <text evidence="14">Belongs to the MurCDEF family.</text>
</comment>
<feature type="transmembrane region" description="Helical" evidence="15">
    <location>
        <begin position="21"/>
        <end position="46"/>
    </location>
</feature>
<evidence type="ECO:0000256" key="11">
    <source>
        <dbReference type="ARBA" id="ARBA00023306"/>
    </source>
</evidence>
<evidence type="ECO:0000256" key="1">
    <source>
        <dbReference type="ARBA" id="ARBA00004496"/>
    </source>
</evidence>
<feature type="domain" description="Mur ligase central" evidence="18">
    <location>
        <begin position="136"/>
        <end position="305"/>
    </location>
</feature>
<keyword evidence="20" id="KW-1185">Reference proteome</keyword>
<keyword evidence="15" id="KW-0472">Membrane</keyword>
<evidence type="ECO:0000256" key="15">
    <source>
        <dbReference type="SAM" id="Phobius"/>
    </source>
</evidence>
<evidence type="ECO:0000256" key="3">
    <source>
        <dbReference type="ARBA" id="ARBA00012211"/>
    </source>
</evidence>
<dbReference type="Gene3D" id="3.40.1190.10">
    <property type="entry name" value="Mur-like, catalytic domain"/>
    <property type="match status" value="1"/>
</dbReference>
<dbReference type="PANTHER" id="PTHR43445:SF3">
    <property type="entry name" value="UDP-N-ACETYLMURAMATE--L-ALANINE LIGASE"/>
    <property type="match status" value="1"/>
</dbReference>
<dbReference type="InterPro" id="IPR013221">
    <property type="entry name" value="Mur_ligase_cen"/>
</dbReference>
<evidence type="ECO:0000256" key="10">
    <source>
        <dbReference type="ARBA" id="ARBA00022984"/>
    </source>
</evidence>
<keyword evidence="10 14" id="KW-0573">Peptidoglycan synthesis</keyword>
<keyword evidence="6 14" id="KW-0132">Cell division</keyword>
<evidence type="ECO:0000256" key="9">
    <source>
        <dbReference type="ARBA" id="ARBA00022960"/>
    </source>
</evidence>
<evidence type="ECO:0000259" key="16">
    <source>
        <dbReference type="Pfam" id="PF01225"/>
    </source>
</evidence>
<dbReference type="SUPFAM" id="SSF53623">
    <property type="entry name" value="MurD-like peptide ligases, catalytic domain"/>
    <property type="match status" value="1"/>
</dbReference>
<keyword evidence="5 14" id="KW-0436">Ligase</keyword>
<dbReference type="EMBL" id="JBHLTQ010000002">
    <property type="protein sequence ID" value="MFC0604091.1"/>
    <property type="molecule type" value="Genomic_DNA"/>
</dbReference>
<evidence type="ECO:0000256" key="7">
    <source>
        <dbReference type="ARBA" id="ARBA00022741"/>
    </source>
</evidence>
<accession>A0ABV6Q9K5</accession>
<evidence type="ECO:0000256" key="6">
    <source>
        <dbReference type="ARBA" id="ARBA00022618"/>
    </source>
</evidence>
<comment type="catalytic activity">
    <reaction evidence="13 14">
        <text>UDP-N-acetyl-alpha-D-muramate + L-alanine + ATP = UDP-N-acetyl-alpha-D-muramoyl-L-alanine + ADP + phosphate + H(+)</text>
        <dbReference type="Rhea" id="RHEA:23372"/>
        <dbReference type="ChEBI" id="CHEBI:15378"/>
        <dbReference type="ChEBI" id="CHEBI:30616"/>
        <dbReference type="ChEBI" id="CHEBI:43474"/>
        <dbReference type="ChEBI" id="CHEBI:57972"/>
        <dbReference type="ChEBI" id="CHEBI:70757"/>
        <dbReference type="ChEBI" id="CHEBI:83898"/>
        <dbReference type="ChEBI" id="CHEBI:456216"/>
        <dbReference type="EC" id="6.3.2.8"/>
    </reaction>
</comment>
<evidence type="ECO:0000256" key="13">
    <source>
        <dbReference type="ARBA" id="ARBA00047833"/>
    </source>
</evidence>
<proteinExistence type="inferred from homology"/>
<comment type="pathway">
    <text evidence="2 14">Cell wall biogenesis; peptidoglycan biosynthesis.</text>
</comment>
<dbReference type="InterPro" id="IPR050061">
    <property type="entry name" value="MurCDEF_pg_biosynth"/>
</dbReference>
<evidence type="ECO:0000259" key="17">
    <source>
        <dbReference type="Pfam" id="PF02875"/>
    </source>
</evidence>
<dbReference type="Pfam" id="PF01225">
    <property type="entry name" value="Mur_ligase"/>
    <property type="match status" value="1"/>
</dbReference>
<feature type="domain" description="Mur ligase C-terminal" evidence="17">
    <location>
        <begin position="327"/>
        <end position="452"/>
    </location>
</feature>
<evidence type="ECO:0000313" key="20">
    <source>
        <dbReference type="Proteomes" id="UP001589832"/>
    </source>
</evidence>
<dbReference type="InterPro" id="IPR000713">
    <property type="entry name" value="Mur_ligase_N"/>
</dbReference>